<dbReference type="SUPFAM" id="SSF111321">
    <property type="entry name" value="AF1104-like"/>
    <property type="match status" value="1"/>
</dbReference>
<dbReference type="AlphaFoldDB" id="A0A2Z6AYQ8"/>
<protein>
    <recommendedName>
        <fullName evidence="1">Damage-control phosphatase ARMT1-like metal-binding domain-containing protein</fullName>
    </recommendedName>
</protein>
<sequence>MPFSSEFTSVQNLHYGRSPALDAWLLHFLTENNLEHSIDPGKNASPEQIRFMVALKGEAQVYGPFSDRRLPLLLNTDLDQDLRDEYNAKWLALAGLVREFVADSADRKRILMLCAHKFRQVLVSPIMIPSRVIKRFITIFLTQSGLTDPYRERKAKYNRQAQEALESPEVDRLLNICPDASHRCERLTDFRFGLDMIELTRLIILSTLSDIWTGPYYQDACDRLNATDLCDDHALQILKTVFEPGQERSLRILYLPDTSGGLMFDLPIIRALIRQGHRVVLALKEGFYFEAPSFWDWEQDHVLSKALEDAHLFANPRASKNELLQAQREHPLLVISDGTREELNLYRCSVTFARAWKEADLILAKGEPHNRRLIQTGQEFTRDILCFHRNSDGAFQLHHKPCAEHVVKFNEYQLLDKADELIAAMRGAKASGRSVMFYSAVIGSIPGQTDTAIKLVDTHVRHLREKLEATFIINPAEHFEEGMDADDLMFMWERVQRSGLLNVWRFQTVADIERSFELMGKKIPPVWAGKDSTFSTGCTKEMRIALDMQQKNPELQIIGPSPDKFFRRSEYGVGKFSDETLS</sequence>
<dbReference type="InterPro" id="IPR036075">
    <property type="entry name" value="ARMT-1-like_metal-bd_sf"/>
</dbReference>
<dbReference type="Proteomes" id="UP000269883">
    <property type="component" value="Chromosome"/>
</dbReference>
<feature type="domain" description="Damage-control phosphatase ARMT1-like metal-binding" evidence="1">
    <location>
        <begin position="138"/>
        <end position="378"/>
    </location>
</feature>
<organism evidence="2 3">
    <name type="scientific">Desulfovibrio ferrophilus</name>
    <dbReference type="NCBI Taxonomy" id="241368"/>
    <lineage>
        <taxon>Bacteria</taxon>
        <taxon>Pseudomonadati</taxon>
        <taxon>Thermodesulfobacteriota</taxon>
        <taxon>Desulfovibrionia</taxon>
        <taxon>Desulfovibrionales</taxon>
        <taxon>Desulfovibrionaceae</taxon>
        <taxon>Desulfovibrio</taxon>
    </lineage>
</organism>
<dbReference type="RefSeq" id="WP_126378428.1">
    <property type="nucleotide sequence ID" value="NZ_AP017378.1"/>
</dbReference>
<proteinExistence type="predicted"/>
<keyword evidence="3" id="KW-1185">Reference proteome</keyword>
<evidence type="ECO:0000313" key="3">
    <source>
        <dbReference type="Proteomes" id="UP000269883"/>
    </source>
</evidence>
<gene>
    <name evidence="2" type="ORF">DFE_1653</name>
</gene>
<name>A0A2Z6AYQ8_9BACT</name>
<dbReference type="Pfam" id="PF01937">
    <property type="entry name" value="ARMT1-like_dom"/>
    <property type="match status" value="1"/>
</dbReference>
<reference evidence="2 3" key="1">
    <citation type="journal article" date="2018" name="Sci. Adv.">
        <title>Multi-heme cytochromes provide a pathway for survival in energy-limited environments.</title>
        <authorList>
            <person name="Deng X."/>
            <person name="Dohmae N."/>
            <person name="Nealson K.H."/>
            <person name="Hashimoto K."/>
            <person name="Okamoto A."/>
        </authorList>
    </citation>
    <scope>NUCLEOTIDE SEQUENCE [LARGE SCALE GENOMIC DNA]</scope>
    <source>
        <strain evidence="2 3">IS5</strain>
    </source>
</reference>
<evidence type="ECO:0000259" key="1">
    <source>
        <dbReference type="Pfam" id="PF01937"/>
    </source>
</evidence>
<dbReference type="EMBL" id="AP017378">
    <property type="protein sequence ID" value="BBD08379.1"/>
    <property type="molecule type" value="Genomic_DNA"/>
</dbReference>
<dbReference type="OrthoDB" id="5409427at2"/>
<dbReference type="InterPro" id="IPR002791">
    <property type="entry name" value="ARMT1-like_metal-bd"/>
</dbReference>
<dbReference type="KEGG" id="dfl:DFE_1653"/>
<evidence type="ECO:0000313" key="2">
    <source>
        <dbReference type="EMBL" id="BBD08379.1"/>
    </source>
</evidence>
<accession>A0A2Z6AYQ8</accession>
<dbReference type="Gene3D" id="3.40.50.10880">
    <property type="entry name" value="Uncharacterised protein PF01937, DUF89, domain 3"/>
    <property type="match status" value="1"/>
</dbReference>